<protein>
    <submittedName>
        <fullName evidence="6">FAD-dependent oxidoreductase</fullName>
    </submittedName>
</protein>
<evidence type="ECO:0000256" key="2">
    <source>
        <dbReference type="ARBA" id="ARBA00022630"/>
    </source>
</evidence>
<dbReference type="PANTHER" id="PTHR10961">
    <property type="entry name" value="PEROXISOMAL SARCOSINE OXIDASE"/>
    <property type="match status" value="1"/>
</dbReference>
<dbReference type="Proteomes" id="UP000253741">
    <property type="component" value="Unassembled WGS sequence"/>
</dbReference>
<dbReference type="Gene3D" id="3.30.9.10">
    <property type="entry name" value="D-Amino Acid Oxidase, subunit A, domain 2"/>
    <property type="match status" value="1"/>
</dbReference>
<reference evidence="6 7" key="1">
    <citation type="submission" date="2018-07" db="EMBL/GenBank/DDBJ databases">
        <title>Streptomyces species from bats.</title>
        <authorList>
            <person name="Dunlap C."/>
        </authorList>
    </citation>
    <scope>NUCLEOTIDE SEQUENCE [LARGE SCALE GENOMIC DNA]</scope>
    <source>
        <strain evidence="6 7">AC230</strain>
    </source>
</reference>
<dbReference type="GO" id="GO:0050660">
    <property type="term" value="F:flavin adenine dinucleotide binding"/>
    <property type="evidence" value="ECO:0007669"/>
    <property type="project" value="InterPro"/>
</dbReference>
<feature type="domain" description="FAD dependent oxidoreductase" evidence="5">
    <location>
        <begin position="7"/>
        <end position="353"/>
    </location>
</feature>
<dbReference type="EMBL" id="QQNA01000145">
    <property type="protein sequence ID" value="RDG36675.1"/>
    <property type="molecule type" value="Genomic_DNA"/>
</dbReference>
<evidence type="ECO:0000256" key="4">
    <source>
        <dbReference type="ARBA" id="ARBA00023002"/>
    </source>
</evidence>
<dbReference type="InterPro" id="IPR045170">
    <property type="entry name" value="MTOX"/>
</dbReference>
<evidence type="ECO:0000256" key="1">
    <source>
        <dbReference type="ARBA" id="ARBA00001974"/>
    </source>
</evidence>
<keyword evidence="3" id="KW-0274">FAD</keyword>
<comment type="cofactor">
    <cofactor evidence="1">
        <name>FAD</name>
        <dbReference type="ChEBI" id="CHEBI:57692"/>
    </cofactor>
</comment>
<dbReference type="PANTHER" id="PTHR10961:SF7">
    <property type="entry name" value="FAD DEPENDENT OXIDOREDUCTASE DOMAIN-CONTAINING PROTEIN"/>
    <property type="match status" value="1"/>
</dbReference>
<proteinExistence type="predicted"/>
<gene>
    <name evidence="6" type="ORF">DVH02_18905</name>
</gene>
<sequence length="368" mass="38520">MSPESFDVAVVGAGLAGAAAAWRLAARGLSVAVFEAYAVGHPHGSSHGSSRIFRRTYTDPFYVALTGRAAEAWQELETDSGTVLRRRTGGLDTGAGAAPEELARVLAAAGVPNELLTAGEAGRRWPGMRFTGPVLHHPEAGVLDPGATVAACLRRAGEQGARLLTETRVTRAAYPATGGVRLVADTGEELSAQRVVLAAGAWLPELAGAFGIALPPLRVTQQQVFHFRRRESGADWPVFLHRGETEVFGLPSGSDAGPEPAVKVAELGDGLPTTADSRSGTPDPASRAAVTGYVTTWLPGLRPEPVAESTCLYTSTRDGDFILDRHGPVVVVSPCSGHGAKFAPLIGELTADLVTGRTKPHPRFAPHR</sequence>
<accession>A0A370BB71</accession>
<keyword evidence="4" id="KW-0560">Oxidoreductase</keyword>
<keyword evidence="7" id="KW-1185">Reference proteome</keyword>
<evidence type="ECO:0000313" key="7">
    <source>
        <dbReference type="Proteomes" id="UP000253741"/>
    </source>
</evidence>
<dbReference type="AlphaFoldDB" id="A0A370BB71"/>
<dbReference type="RefSeq" id="WP_114624993.1">
    <property type="nucleotide sequence ID" value="NZ_QQNA01000145.1"/>
</dbReference>
<evidence type="ECO:0000256" key="3">
    <source>
        <dbReference type="ARBA" id="ARBA00022827"/>
    </source>
</evidence>
<evidence type="ECO:0000259" key="5">
    <source>
        <dbReference type="Pfam" id="PF01266"/>
    </source>
</evidence>
<keyword evidence="2" id="KW-0285">Flavoprotein</keyword>
<dbReference type="SUPFAM" id="SSF54373">
    <property type="entry name" value="FAD-linked reductases, C-terminal domain"/>
    <property type="match status" value="1"/>
</dbReference>
<dbReference type="Gene3D" id="3.50.50.60">
    <property type="entry name" value="FAD/NAD(P)-binding domain"/>
    <property type="match status" value="1"/>
</dbReference>
<organism evidence="6 7">
    <name type="scientific">Streptomyces corynorhini</name>
    <dbReference type="NCBI Taxonomy" id="2282652"/>
    <lineage>
        <taxon>Bacteria</taxon>
        <taxon>Bacillati</taxon>
        <taxon>Actinomycetota</taxon>
        <taxon>Actinomycetes</taxon>
        <taxon>Kitasatosporales</taxon>
        <taxon>Streptomycetaceae</taxon>
        <taxon>Streptomyces</taxon>
    </lineage>
</organism>
<dbReference type="GO" id="GO:0008115">
    <property type="term" value="F:sarcosine oxidase activity"/>
    <property type="evidence" value="ECO:0007669"/>
    <property type="project" value="TreeGrafter"/>
</dbReference>
<comment type="caution">
    <text evidence="6">The sequence shown here is derived from an EMBL/GenBank/DDBJ whole genome shotgun (WGS) entry which is preliminary data.</text>
</comment>
<dbReference type="SUPFAM" id="SSF51905">
    <property type="entry name" value="FAD/NAD(P)-binding domain"/>
    <property type="match status" value="1"/>
</dbReference>
<name>A0A370BB71_9ACTN</name>
<dbReference type="InterPro" id="IPR036188">
    <property type="entry name" value="FAD/NAD-bd_sf"/>
</dbReference>
<evidence type="ECO:0000313" key="6">
    <source>
        <dbReference type="EMBL" id="RDG36675.1"/>
    </source>
</evidence>
<dbReference type="Pfam" id="PF01266">
    <property type="entry name" value="DAO"/>
    <property type="match status" value="1"/>
</dbReference>
<dbReference type="OrthoDB" id="9806452at2"/>
<dbReference type="InterPro" id="IPR006076">
    <property type="entry name" value="FAD-dep_OxRdtase"/>
</dbReference>